<evidence type="ECO:0000259" key="9">
    <source>
        <dbReference type="PROSITE" id="PS51695"/>
    </source>
</evidence>
<proteinExistence type="predicted"/>
<keyword evidence="4" id="KW-0378">Hydrolase</keyword>
<dbReference type="OrthoDB" id="3846088at2"/>
<keyword evidence="11" id="KW-1185">Reference proteome</keyword>
<dbReference type="EMBL" id="FOAZ01000023">
    <property type="protein sequence ID" value="SEM29445.1"/>
    <property type="molecule type" value="Genomic_DNA"/>
</dbReference>
<keyword evidence="8" id="KW-0732">Signal</keyword>
<keyword evidence="6" id="KW-0106">Calcium</keyword>
<evidence type="ECO:0000313" key="11">
    <source>
        <dbReference type="Proteomes" id="UP000183015"/>
    </source>
</evidence>
<dbReference type="InterPro" id="IPR030400">
    <property type="entry name" value="Sedolisin_dom"/>
</dbReference>
<gene>
    <name evidence="10" type="ORF">SAMN05414137_1234</name>
</gene>
<comment type="cofactor">
    <cofactor evidence="1">
        <name>Ca(2+)</name>
        <dbReference type="ChEBI" id="CHEBI:29108"/>
    </cofactor>
</comment>
<evidence type="ECO:0000256" key="3">
    <source>
        <dbReference type="ARBA" id="ARBA00022723"/>
    </source>
</evidence>
<keyword evidence="7" id="KW-0865">Zymogen</keyword>
<keyword evidence="3" id="KW-0479">Metal-binding</keyword>
<organism evidence="10 11">
    <name type="scientific">Streptacidiphilus jiangxiensis</name>
    <dbReference type="NCBI Taxonomy" id="235985"/>
    <lineage>
        <taxon>Bacteria</taxon>
        <taxon>Bacillati</taxon>
        <taxon>Actinomycetota</taxon>
        <taxon>Actinomycetes</taxon>
        <taxon>Kitasatosporales</taxon>
        <taxon>Streptomycetaceae</taxon>
        <taxon>Streptacidiphilus</taxon>
    </lineage>
</organism>
<feature type="signal peptide" evidence="8">
    <location>
        <begin position="1"/>
        <end position="33"/>
    </location>
</feature>
<sequence>MNPEPTINTSRHSRATAAAIAALALTTSALTMAAQGQAAASAPSPAARALTGTHPAWATADRGALSAATRLTVRVYLAGQDPAGLAAYARAVSTPGSPRYGQYLTPAQVQHRYGPTAAQLTAVHGWLTGAGLSVTATTAHYVEVSGDAAALARAFGTAIHQYAVGGTIRHAPVGNAVLPASVASAVLAVSGLSSVTTHAHPQSVPLPRTEAGQRGTATAAAGGIRTTATCSAYWGQKKVTGAPAGYTPSTAYDECSFVPSQLRKAYGIAASGLTGKGARVAVVDAYASSTMLADANRFATRHGDKAFRPGQYTEVVNSAQWNSQDACGGPAGWSGEEALDVEMVHGLAPDANVVYVGANSCTDPDLLGALSTVVDQHLADVVSNSWGEIMHSAGGDMDPGLVAAYEQVFQQGAIEGIGFEFSAGDCGDDSPAAAATGVNCDPTTTRAQAQFPSSDPWVTSVGGTALGIKDAGGSYGFETDMGTLRSPLTADGTGWYPLPGAFYFGGGGGTSEDFAQPWYQQHAVPGSLAHTLMTGAHSGSARRVTPDVAMNGDLYTSVLVGMSDGAPYGEGGYGGTSVAAPEFSAVQADAIQARHGRPIGFGNPAIYLRANSKDFTDVVDQAAAHDRAPLNAVADFGVIAGRLHASLIAFGEDTSLNAVKGYDDATGVGSPTLAYLDSFR</sequence>
<dbReference type="CDD" id="cd11377">
    <property type="entry name" value="Pro-peptidase_S53"/>
    <property type="match status" value="1"/>
</dbReference>
<dbReference type="SUPFAM" id="SSF54897">
    <property type="entry name" value="Protease propeptides/inhibitors"/>
    <property type="match status" value="1"/>
</dbReference>
<feature type="domain" description="Peptidase S53" evidence="9">
    <location>
        <begin position="256"/>
        <end position="680"/>
    </location>
</feature>
<protein>
    <submittedName>
        <fullName evidence="10">Pro-kumamolisin, activation domain</fullName>
    </submittedName>
</protein>
<dbReference type="CDD" id="cd04056">
    <property type="entry name" value="Peptidases_S53"/>
    <property type="match status" value="1"/>
</dbReference>
<evidence type="ECO:0000256" key="4">
    <source>
        <dbReference type="ARBA" id="ARBA00022801"/>
    </source>
</evidence>
<dbReference type="InterPro" id="IPR050819">
    <property type="entry name" value="Tripeptidyl-peptidase_I"/>
</dbReference>
<evidence type="ECO:0000256" key="2">
    <source>
        <dbReference type="ARBA" id="ARBA00022670"/>
    </source>
</evidence>
<dbReference type="PANTHER" id="PTHR14218">
    <property type="entry name" value="PROTEASE S8 TRIPEPTIDYL PEPTIDASE I CLN2"/>
    <property type="match status" value="1"/>
</dbReference>
<dbReference type="PANTHER" id="PTHR14218:SF15">
    <property type="entry name" value="TRIPEPTIDYL-PEPTIDASE 1"/>
    <property type="match status" value="1"/>
</dbReference>
<evidence type="ECO:0000256" key="5">
    <source>
        <dbReference type="ARBA" id="ARBA00022825"/>
    </source>
</evidence>
<dbReference type="STRING" id="235985.SAMN05414137_1234"/>
<dbReference type="RefSeq" id="WP_042457629.1">
    <property type="nucleotide sequence ID" value="NZ_BBPN01000048.1"/>
</dbReference>
<reference evidence="11" key="1">
    <citation type="submission" date="2016-10" db="EMBL/GenBank/DDBJ databases">
        <authorList>
            <person name="Varghese N."/>
        </authorList>
    </citation>
    <scope>NUCLEOTIDE SEQUENCE [LARGE SCALE GENOMIC DNA]</scope>
    <source>
        <strain evidence="11">DSM 45096 / BCRC 16803 / CGMCC 4.1857 / CIP 109030 / JCM 12277 / KCTC 19219 / NBRC 100920 / 33214</strain>
    </source>
</reference>
<accession>A0A1H7X705</accession>
<evidence type="ECO:0000313" key="10">
    <source>
        <dbReference type="EMBL" id="SEM29445.1"/>
    </source>
</evidence>
<dbReference type="PROSITE" id="PS51695">
    <property type="entry name" value="SEDOLISIN"/>
    <property type="match status" value="1"/>
</dbReference>
<keyword evidence="5" id="KW-0720">Serine protease</keyword>
<feature type="chain" id="PRO_5039122898" evidence="8">
    <location>
        <begin position="34"/>
        <end position="680"/>
    </location>
</feature>
<name>A0A1H7X705_STRJI</name>
<dbReference type="GO" id="GO:0006508">
    <property type="term" value="P:proteolysis"/>
    <property type="evidence" value="ECO:0007669"/>
    <property type="project" value="UniProtKB-KW"/>
</dbReference>
<dbReference type="SUPFAM" id="SSF52743">
    <property type="entry name" value="Subtilisin-like"/>
    <property type="match status" value="1"/>
</dbReference>
<keyword evidence="2" id="KW-0645">Protease</keyword>
<dbReference type="Proteomes" id="UP000183015">
    <property type="component" value="Unassembled WGS sequence"/>
</dbReference>
<dbReference type="Pfam" id="PF09286">
    <property type="entry name" value="Pro-kuma_activ"/>
    <property type="match status" value="1"/>
</dbReference>
<dbReference type="SMART" id="SM00944">
    <property type="entry name" value="Pro-kuma_activ"/>
    <property type="match status" value="1"/>
</dbReference>
<evidence type="ECO:0000256" key="6">
    <source>
        <dbReference type="ARBA" id="ARBA00022837"/>
    </source>
</evidence>
<dbReference type="GO" id="GO:0046872">
    <property type="term" value="F:metal ion binding"/>
    <property type="evidence" value="ECO:0007669"/>
    <property type="project" value="UniProtKB-KW"/>
</dbReference>
<dbReference type="GO" id="GO:0008240">
    <property type="term" value="F:tripeptidyl-peptidase activity"/>
    <property type="evidence" value="ECO:0007669"/>
    <property type="project" value="TreeGrafter"/>
</dbReference>
<dbReference type="eggNOG" id="COG4934">
    <property type="taxonomic scope" value="Bacteria"/>
</dbReference>
<dbReference type="InterPro" id="IPR015366">
    <property type="entry name" value="S53_propep"/>
</dbReference>
<dbReference type="AlphaFoldDB" id="A0A1H7X705"/>
<dbReference type="GO" id="GO:0004252">
    <property type="term" value="F:serine-type endopeptidase activity"/>
    <property type="evidence" value="ECO:0007669"/>
    <property type="project" value="InterPro"/>
</dbReference>
<evidence type="ECO:0000256" key="7">
    <source>
        <dbReference type="ARBA" id="ARBA00023145"/>
    </source>
</evidence>
<evidence type="ECO:0000256" key="1">
    <source>
        <dbReference type="ARBA" id="ARBA00001913"/>
    </source>
</evidence>
<dbReference type="InterPro" id="IPR036852">
    <property type="entry name" value="Peptidase_S8/S53_dom_sf"/>
</dbReference>
<evidence type="ECO:0000256" key="8">
    <source>
        <dbReference type="SAM" id="SignalP"/>
    </source>
</evidence>
<dbReference type="Gene3D" id="3.40.50.200">
    <property type="entry name" value="Peptidase S8/S53 domain"/>
    <property type="match status" value="1"/>
</dbReference>